<feature type="active site" description="Charge relay system" evidence="5">
    <location>
        <position position="242"/>
    </location>
</feature>
<comment type="caution">
    <text evidence="7">The sequence shown here is derived from an EMBL/GenBank/DDBJ whole genome shotgun (WGS) entry which is preliminary data.</text>
</comment>
<feature type="domain" description="Peptidase S8/S53" evidence="6">
    <location>
        <begin position="182"/>
        <end position="451"/>
    </location>
</feature>
<dbReference type="EMBL" id="MCOG01000202">
    <property type="protein sequence ID" value="ORY26378.1"/>
    <property type="molecule type" value="Genomic_DNA"/>
</dbReference>
<dbReference type="SUPFAM" id="SSF52743">
    <property type="entry name" value="Subtilisin-like"/>
    <property type="match status" value="1"/>
</dbReference>
<dbReference type="AlphaFoldDB" id="A0A1Y2AUV4"/>
<protein>
    <submittedName>
        <fullName evidence="7">Subtilisin-like protein</fullName>
    </submittedName>
</protein>
<keyword evidence="8" id="KW-1185">Reference proteome</keyword>
<dbReference type="PROSITE" id="PS00138">
    <property type="entry name" value="SUBTILASE_SER"/>
    <property type="match status" value="1"/>
</dbReference>
<dbReference type="GO" id="GO:0006508">
    <property type="term" value="P:proteolysis"/>
    <property type="evidence" value="ECO:0007669"/>
    <property type="project" value="UniProtKB-KW"/>
</dbReference>
<name>A0A1Y2AUV4_9FUNG</name>
<dbReference type="OrthoDB" id="2152997at2759"/>
<evidence type="ECO:0000256" key="1">
    <source>
        <dbReference type="ARBA" id="ARBA00011073"/>
    </source>
</evidence>
<dbReference type="InterPro" id="IPR050131">
    <property type="entry name" value="Peptidase_S8_subtilisin-like"/>
</dbReference>
<dbReference type="PANTHER" id="PTHR43806">
    <property type="entry name" value="PEPTIDASE S8"/>
    <property type="match status" value="1"/>
</dbReference>
<evidence type="ECO:0000256" key="5">
    <source>
        <dbReference type="PROSITE-ProRule" id="PRU01240"/>
    </source>
</evidence>
<keyword evidence="4 5" id="KW-0720">Serine protease</keyword>
<feature type="active site" description="Charge relay system" evidence="5">
    <location>
        <position position="420"/>
    </location>
</feature>
<comment type="similarity">
    <text evidence="1 5">Belongs to the peptidase S8 family.</text>
</comment>
<evidence type="ECO:0000256" key="3">
    <source>
        <dbReference type="ARBA" id="ARBA00022801"/>
    </source>
</evidence>
<dbReference type="InterPro" id="IPR023828">
    <property type="entry name" value="Peptidase_S8_Ser-AS"/>
</dbReference>
<dbReference type="PRINTS" id="PR00723">
    <property type="entry name" value="SUBTILISIN"/>
</dbReference>
<dbReference type="PANTHER" id="PTHR43806:SF11">
    <property type="entry name" value="CEREVISIN-RELATED"/>
    <property type="match status" value="1"/>
</dbReference>
<gene>
    <name evidence="7" type="ORF">LY90DRAFT_706096</name>
</gene>
<dbReference type="GO" id="GO:0005615">
    <property type="term" value="C:extracellular space"/>
    <property type="evidence" value="ECO:0007669"/>
    <property type="project" value="TreeGrafter"/>
</dbReference>
<evidence type="ECO:0000256" key="2">
    <source>
        <dbReference type="ARBA" id="ARBA00022670"/>
    </source>
</evidence>
<dbReference type="Pfam" id="PF00082">
    <property type="entry name" value="Peptidase_S8"/>
    <property type="match status" value="1"/>
</dbReference>
<dbReference type="InterPro" id="IPR000209">
    <property type="entry name" value="Peptidase_S8/S53_dom"/>
</dbReference>
<proteinExistence type="inferred from homology"/>
<dbReference type="PROSITE" id="PS51892">
    <property type="entry name" value="SUBTILASE"/>
    <property type="match status" value="1"/>
</dbReference>
<dbReference type="STRING" id="1754190.A0A1Y2AUV4"/>
<evidence type="ECO:0000259" key="6">
    <source>
        <dbReference type="Pfam" id="PF00082"/>
    </source>
</evidence>
<accession>A0A1Y2AUV4</accession>
<dbReference type="Gene3D" id="3.40.50.200">
    <property type="entry name" value="Peptidase S8/S53 domain"/>
    <property type="match status" value="1"/>
</dbReference>
<dbReference type="InterPro" id="IPR036852">
    <property type="entry name" value="Peptidase_S8/S53_dom_sf"/>
</dbReference>
<evidence type="ECO:0000313" key="7">
    <source>
        <dbReference type="EMBL" id="ORY26378.1"/>
    </source>
</evidence>
<sequence length="514" mass="58509">MILVNSTYTFSPASDSDHNNKRQEILEENEFVDSIIDEINTLILSNKKTYEDPEKFEEIEKSSSLKKRDSESHPLMDYGDSDYVYPVANLNDKTLLYAYLSNDLIETVKSLPNVISVDTPIEYKPDSTINRERDIQNETQWKKVSVEYYADLHLSLISQGKYSDDLIGQYDTNYYYPSSAGEDVDIFIFDTGFNFRHSEFNNKNSRTVKCAVNIVEGKAYDVPDETYCMSNYRYDMYMERSHGTMVATVAGGMIRGVAKKANIYGILIDYYFNLNVIAGLRYVKEHLFRPGKAIFNFSFGRYIDMDRFENESLYIEYKNLIKEMTEEGAIFICSAGNENAHIVDNEYKLIKEPCSIDGEICVGGIGNPDDDTRMMKSNQYVKDIESNYGKEVDLYAPYHVQVEYQDNKFNYVNKSVCGTSFSAPIVAGVAATIISENPGVQYNSWSMLKHLTEIGEKDIITDLPKGDPNVFINNGKHTVYSNNDTYMGCGVYSGNMKCPNHEVCSTDGHCVKRG</sequence>
<evidence type="ECO:0000313" key="8">
    <source>
        <dbReference type="Proteomes" id="UP000193920"/>
    </source>
</evidence>
<evidence type="ECO:0000256" key="4">
    <source>
        <dbReference type="ARBA" id="ARBA00022825"/>
    </source>
</evidence>
<keyword evidence="2 5" id="KW-0645">Protease</keyword>
<dbReference type="InterPro" id="IPR015500">
    <property type="entry name" value="Peptidase_S8_subtilisin-rel"/>
</dbReference>
<feature type="active site" description="Charge relay system" evidence="5">
    <location>
        <position position="190"/>
    </location>
</feature>
<keyword evidence="3 5" id="KW-0378">Hydrolase</keyword>
<organism evidence="7 8">
    <name type="scientific">Neocallimastix californiae</name>
    <dbReference type="NCBI Taxonomy" id="1754190"/>
    <lineage>
        <taxon>Eukaryota</taxon>
        <taxon>Fungi</taxon>
        <taxon>Fungi incertae sedis</taxon>
        <taxon>Chytridiomycota</taxon>
        <taxon>Chytridiomycota incertae sedis</taxon>
        <taxon>Neocallimastigomycetes</taxon>
        <taxon>Neocallimastigales</taxon>
        <taxon>Neocallimastigaceae</taxon>
        <taxon>Neocallimastix</taxon>
    </lineage>
</organism>
<dbReference type="GO" id="GO:0004252">
    <property type="term" value="F:serine-type endopeptidase activity"/>
    <property type="evidence" value="ECO:0007669"/>
    <property type="project" value="UniProtKB-UniRule"/>
</dbReference>
<reference evidence="7 8" key="1">
    <citation type="submission" date="2016-08" db="EMBL/GenBank/DDBJ databases">
        <title>A Parts List for Fungal Cellulosomes Revealed by Comparative Genomics.</title>
        <authorList>
            <consortium name="DOE Joint Genome Institute"/>
            <person name="Haitjema C.H."/>
            <person name="Gilmore S.P."/>
            <person name="Henske J.K."/>
            <person name="Solomon K.V."/>
            <person name="De Groot R."/>
            <person name="Kuo A."/>
            <person name="Mondo S.J."/>
            <person name="Salamov A.A."/>
            <person name="Labutti K."/>
            <person name="Zhao Z."/>
            <person name="Chiniquy J."/>
            <person name="Barry K."/>
            <person name="Brewer H.M."/>
            <person name="Purvine S.O."/>
            <person name="Wright A.T."/>
            <person name="Boxma B."/>
            <person name="Van Alen T."/>
            <person name="Hackstein J.H."/>
            <person name="Baker S.E."/>
            <person name="Grigoriev I.V."/>
            <person name="O'Malley M.A."/>
        </authorList>
    </citation>
    <scope>NUCLEOTIDE SEQUENCE [LARGE SCALE GENOMIC DNA]</scope>
    <source>
        <strain evidence="7 8">G1</strain>
    </source>
</reference>
<dbReference type="Proteomes" id="UP000193920">
    <property type="component" value="Unassembled WGS sequence"/>
</dbReference>